<feature type="transmembrane region" description="Helical" evidence="1">
    <location>
        <begin position="448"/>
        <end position="479"/>
    </location>
</feature>
<dbReference type="Proteomes" id="UP000316030">
    <property type="component" value="Unassembled WGS sequence"/>
</dbReference>
<name>A0A521FMU7_9RHOB</name>
<feature type="domain" description="DUF112" evidence="2">
    <location>
        <begin position="33"/>
        <end position="474"/>
    </location>
</feature>
<evidence type="ECO:0000313" key="3">
    <source>
        <dbReference type="EMBL" id="SMO97535.1"/>
    </source>
</evidence>
<keyword evidence="1" id="KW-1133">Transmembrane helix</keyword>
<dbReference type="Pfam" id="PF01970">
    <property type="entry name" value="TctA"/>
    <property type="match status" value="1"/>
</dbReference>
<feature type="transmembrane region" description="Helical" evidence="1">
    <location>
        <begin position="78"/>
        <end position="100"/>
    </location>
</feature>
<dbReference type="RefSeq" id="WP_142494729.1">
    <property type="nucleotide sequence ID" value="NZ_FXTO01000037.1"/>
</dbReference>
<dbReference type="PANTHER" id="PTHR35342">
    <property type="entry name" value="TRICARBOXYLIC TRANSPORT PROTEIN"/>
    <property type="match status" value="1"/>
</dbReference>
<feature type="transmembrane region" description="Helical" evidence="1">
    <location>
        <begin position="425"/>
        <end position="442"/>
    </location>
</feature>
<feature type="transmembrane region" description="Helical" evidence="1">
    <location>
        <begin position="169"/>
        <end position="202"/>
    </location>
</feature>
<feature type="transmembrane region" description="Helical" evidence="1">
    <location>
        <begin position="51"/>
        <end position="71"/>
    </location>
</feature>
<dbReference type="PANTHER" id="PTHR35342:SF5">
    <property type="entry name" value="TRICARBOXYLIC TRANSPORT PROTEIN"/>
    <property type="match status" value="1"/>
</dbReference>
<evidence type="ECO:0000259" key="2">
    <source>
        <dbReference type="Pfam" id="PF01970"/>
    </source>
</evidence>
<dbReference type="InterPro" id="IPR002823">
    <property type="entry name" value="DUF112_TM"/>
</dbReference>
<feature type="transmembrane region" description="Helical" evidence="1">
    <location>
        <begin position="140"/>
        <end position="157"/>
    </location>
</feature>
<accession>A0A521FMU7</accession>
<feature type="transmembrane region" description="Helical" evidence="1">
    <location>
        <begin position="346"/>
        <end position="368"/>
    </location>
</feature>
<feature type="transmembrane region" description="Helical" evidence="1">
    <location>
        <begin position="222"/>
        <end position="241"/>
    </location>
</feature>
<feature type="transmembrane region" description="Helical" evidence="1">
    <location>
        <begin position="21"/>
        <end position="45"/>
    </location>
</feature>
<organism evidence="3 4">
    <name type="scientific">Thalassovita litoralis</name>
    <dbReference type="NCBI Taxonomy" id="1010611"/>
    <lineage>
        <taxon>Bacteria</taxon>
        <taxon>Pseudomonadati</taxon>
        <taxon>Pseudomonadota</taxon>
        <taxon>Alphaproteobacteria</taxon>
        <taxon>Rhodobacterales</taxon>
        <taxon>Roseobacteraceae</taxon>
        <taxon>Thalassovita</taxon>
    </lineage>
</organism>
<keyword evidence="1" id="KW-0472">Membrane</keyword>
<dbReference type="OrthoDB" id="9791872at2"/>
<proteinExistence type="predicted"/>
<reference evidence="3 4" key="1">
    <citation type="submission" date="2017-05" db="EMBL/GenBank/DDBJ databases">
        <authorList>
            <person name="Varghese N."/>
            <person name="Submissions S."/>
        </authorList>
    </citation>
    <scope>NUCLEOTIDE SEQUENCE [LARGE SCALE GENOMIC DNA]</scope>
    <source>
        <strain evidence="3 4">DSM 29506</strain>
    </source>
</reference>
<gene>
    <name evidence="3" type="ORF">SAMN06265173_1379</name>
</gene>
<feature type="transmembrane region" description="Helical" evidence="1">
    <location>
        <begin position="500"/>
        <end position="521"/>
    </location>
</feature>
<feature type="transmembrane region" description="Helical" evidence="1">
    <location>
        <begin position="388"/>
        <end position="413"/>
    </location>
</feature>
<sequence>MTAFDYIMAGILAVFQGPVAFSFLGLPISVTVVMVLAGFVLGIMVGATPGLAGPMAMAISLPILISIFGFSSDALLPVLGFLIGVMKGATVGGAVPAILFNTPGTPDAYMTTLDGYPMAQAGQARKALKVAHFSSAAGDTFSDIVLIVCAPFLALLVERYLDLPEKTALLILSLAFIAAIIGGSVGKGIIAMGLGLLVAFIGTGEDFYPRLSFGTQTLAQGFSVTAVILGVLILGEVFKAFEDMWHNHRRAQPAKETPQQGDQRLHAADLKRIAPHVARSAVIGTVIGALPGIGSTLAATLGYSVGARTHARRHPDRKPFGQGAPEGIAATEAANSSVSGANLIPVLSLGIPGNAAAVFLILAAESIGGFNPGPAVFRFSTDTVNPELVMAFGIFTAMMLGNLFNWTLGGLFMRAAGVMVRVPKHMLLPVVLLMTLTAIYVQDPRMQAIWFTIGFGVLGYGMRRLGISPLPFVIAFILGGKLEETARQAFAATGADPWFLFNRPVAAILILAAIGFVAVSLRKPSETQQ</sequence>
<keyword evidence="4" id="KW-1185">Reference proteome</keyword>
<dbReference type="AlphaFoldDB" id="A0A521FMU7"/>
<dbReference type="EMBL" id="FXTO01000037">
    <property type="protein sequence ID" value="SMO97535.1"/>
    <property type="molecule type" value="Genomic_DNA"/>
</dbReference>
<evidence type="ECO:0000256" key="1">
    <source>
        <dbReference type="SAM" id="Phobius"/>
    </source>
</evidence>
<protein>
    <submittedName>
        <fullName evidence="3">Putative tricarboxylic transport membrane protein</fullName>
    </submittedName>
</protein>
<evidence type="ECO:0000313" key="4">
    <source>
        <dbReference type="Proteomes" id="UP000316030"/>
    </source>
</evidence>
<keyword evidence="1" id="KW-0812">Transmembrane</keyword>